<reference evidence="3 4" key="1">
    <citation type="journal article" date="2018" name="Mol. Genet. Genomics">
        <title>The red deer Cervus elaphus genome CerEla1.0: sequencing, annotating, genes, and chromosomes.</title>
        <authorList>
            <person name="Bana N.A."/>
            <person name="Nyiri A."/>
            <person name="Nagy J."/>
            <person name="Frank K."/>
            <person name="Nagy T."/>
            <person name="Steger V."/>
            <person name="Schiller M."/>
            <person name="Lakatos P."/>
            <person name="Sugar L."/>
            <person name="Horn P."/>
            <person name="Barta E."/>
            <person name="Orosz L."/>
        </authorList>
    </citation>
    <scope>NUCLEOTIDE SEQUENCE [LARGE SCALE GENOMIC DNA]</scope>
    <source>
        <strain evidence="3">Hungarian</strain>
    </source>
</reference>
<keyword evidence="1" id="KW-0732">Signal</keyword>
<dbReference type="EMBL" id="MKHE01000015">
    <property type="protein sequence ID" value="OWK07615.1"/>
    <property type="molecule type" value="Genomic_DNA"/>
</dbReference>
<feature type="domain" description="Nucleolar 27S pre-rRNA processing Urb2/Npa2 C-terminal" evidence="2">
    <location>
        <begin position="1161"/>
        <end position="1355"/>
    </location>
</feature>
<evidence type="ECO:0000313" key="3">
    <source>
        <dbReference type="EMBL" id="OWK07615.1"/>
    </source>
</evidence>
<evidence type="ECO:0000256" key="1">
    <source>
        <dbReference type="SAM" id="SignalP"/>
    </source>
</evidence>
<feature type="signal peptide" evidence="1">
    <location>
        <begin position="1"/>
        <end position="18"/>
    </location>
</feature>
<evidence type="ECO:0000259" key="2">
    <source>
        <dbReference type="Pfam" id="PF10441"/>
    </source>
</evidence>
<dbReference type="Proteomes" id="UP000242450">
    <property type="component" value="Chromosome 15"/>
</dbReference>
<name>A0A212CP13_CEREH</name>
<dbReference type="PANTHER" id="PTHR15682:SF2">
    <property type="entry name" value="UNHEALTHY RIBOSOME BIOGENESIS PROTEIN 2 HOMOLOG"/>
    <property type="match status" value="1"/>
</dbReference>
<dbReference type="OrthoDB" id="160374at2759"/>
<dbReference type="InterPro" id="IPR018849">
    <property type="entry name" value="Urb2/Npa2_C"/>
</dbReference>
<protein>
    <submittedName>
        <fullName evidence="3">URB2</fullName>
    </submittedName>
</protein>
<sequence length="1363" mass="150784">MNLLIVLCLLSVCGFRVSDEFPFFLNTQIINERIAEFSLSGSQRNICAVLSCCQGILSTPALAVIYTARQELIVELLSQLCWSACRQPGAVTPQLFEVIHLSLGHYLSLQQQQVNPRRAFGELTGHLLQPCLVLRHFLSGGTWTQTGQGQLRPVLGRDIRNQIEAVLRGGAFQPELLPSYKEELLDQQQGDSKMGAMKNLLAPLGTMIARLVDAGSCDPSLQALVVANSVALLYKLFVESYLKEGNQLLCFKVLPRLFGCLRISHLEEQKQALSVSDWTTELLVVEQLLNSVASNTIYNIAADRIRHGEAQFHFYRRLAELLLNHPQALVPAWFRCLKVLLSLNHMILEPDLDDLLASAWIDAEVTELRTQKAQEALIHMLFQTYAKLRQVPRLFEEVLGVLCRPAAEALRLPVLAAGPAPVLQECLPELPMSQVLDTWACVQERFQSLVLPGLQGDEDMALKSLSLSSLLYCVMVHARSLDAGSPLPVVRRTQQAMDGLLQGLVKPLLDLLRKPWPSAPELWQQKVGDSALLLAHTWAQVDTVLRLSCSPYRSEPGALAGAAPEPSGPLPLLPGVEAKHWEEIEEFTVQSNSLGRYCLEQLHLQRMKNTLLQASFQSEEALCALRRDAAYILGSGRASMIRGTSASWDGQVGTVSALTYPIAHWHLVMSNLMILTSYLGPDDLQYLASILLRTLPVSKAQEGSAEEEPDITLGKISQAVLHSPLFPEMQSLHSAFFLGLTPRCGSILCAAARRQPALLRQQLPWLFEEDYMVMAHWESRFVKVGSEGVEPRGEIAQNVLSLVRGDSPVQLEGEQLESTLQLLGVLSALQLDSLLAPCHVVGTFLEQLLQMLIQRKLSLGLNFGKILAFLSGHQLHSEVTSGKRSGNQTPLGQQLVLVSLTKVCQVLGPLVKEQKQQEEAPEVLPKLLEEAVLQAGALLQHCVAPGAPGRLPPAVISSVGSLLEAHVALRSRHSRTDVSKETDKGLSAYTALYQTIYAQVLLELPALVGDPPSFQAAVQFLTLFILVPELHPQKDSVCTSVFHSVRKVLADPAIPAQVVEEIEPHLGALFTQMLEAGTTEDFRMWLQCVLQGLDVSNLWRADLQAVLSAATLVKLLLTCPCSDEKARLFWHACPQMVTALTLQTREACQEQPSALALVGPVLEVLAALLRQGEGTISNPHHVSLAFSVLLTVPLDHLKPVEYGRIFSRAHNVLFSILQCHPKVMLKTIPSFLNCFHRLVCSVIHEGRQKDKGSAEDLPVVLECARLLERMYSHVAARAEEFRVFSPFMVAQYVVEAQKVTLYPAVKVLLQEGIYLILDLCIESDIQFLRASLQQGVRDVFKELHSDYVKYHKAKHEGEKRYAV</sequence>
<dbReference type="PANTHER" id="PTHR15682">
    <property type="entry name" value="UNHEALTHY RIBOSOME BIOGENESIS PROTEIN 2 HOMOLOG"/>
    <property type="match status" value="1"/>
</dbReference>
<gene>
    <name evidence="3" type="ORF">Celaphus_00008107</name>
</gene>
<organism evidence="3 4">
    <name type="scientific">Cervus elaphus hippelaphus</name>
    <name type="common">European red deer</name>
    <dbReference type="NCBI Taxonomy" id="46360"/>
    <lineage>
        <taxon>Eukaryota</taxon>
        <taxon>Metazoa</taxon>
        <taxon>Chordata</taxon>
        <taxon>Craniata</taxon>
        <taxon>Vertebrata</taxon>
        <taxon>Euteleostomi</taxon>
        <taxon>Mammalia</taxon>
        <taxon>Eutheria</taxon>
        <taxon>Laurasiatheria</taxon>
        <taxon>Artiodactyla</taxon>
        <taxon>Ruminantia</taxon>
        <taxon>Pecora</taxon>
        <taxon>Cervidae</taxon>
        <taxon>Cervinae</taxon>
        <taxon>Cervus</taxon>
    </lineage>
</organism>
<feature type="chain" id="PRO_5012713340" evidence="1">
    <location>
        <begin position="19"/>
        <end position="1363"/>
    </location>
</feature>
<keyword evidence="4" id="KW-1185">Reference proteome</keyword>
<dbReference type="GO" id="GO:0005730">
    <property type="term" value="C:nucleolus"/>
    <property type="evidence" value="ECO:0007669"/>
    <property type="project" value="TreeGrafter"/>
</dbReference>
<proteinExistence type="predicted"/>
<dbReference type="InterPro" id="IPR052609">
    <property type="entry name" value="Ribosome_Biogenesis_Reg"/>
</dbReference>
<dbReference type="Pfam" id="PF10441">
    <property type="entry name" value="Urb2"/>
    <property type="match status" value="1"/>
</dbReference>
<accession>A0A212CP13</accession>
<evidence type="ECO:0000313" key="4">
    <source>
        <dbReference type="Proteomes" id="UP000242450"/>
    </source>
</evidence>
<dbReference type="GO" id="GO:0042254">
    <property type="term" value="P:ribosome biogenesis"/>
    <property type="evidence" value="ECO:0007669"/>
    <property type="project" value="TreeGrafter"/>
</dbReference>
<comment type="caution">
    <text evidence="3">The sequence shown here is derived from an EMBL/GenBank/DDBJ whole genome shotgun (WGS) entry which is preliminary data.</text>
</comment>